<keyword evidence="6" id="KW-1185">Reference proteome</keyword>
<comment type="function">
    <text evidence="4">Functions in the N-end rule pathway of protein degradation where it conjugates Leu, Phe and, less efficiently, Met from aminoacyl-tRNAs to the N-termini of proteins containing an N-terminal arginine or lysine.</text>
</comment>
<comment type="caution">
    <text evidence="5">The sequence shown here is derived from an EMBL/GenBank/DDBJ whole genome shotgun (WGS) entry which is preliminary data.</text>
</comment>
<dbReference type="RefSeq" id="WP_191021805.1">
    <property type="nucleotide sequence ID" value="NZ_JABBXD010000001.1"/>
</dbReference>
<sequence>MIELPYLTQYTPFPPVSSALTEPNGLLAFGGDLSVRRLLSAYSQGIFPWFSDNEPLLWWSPDPRAIIELNQFHCARSLRKLIRQKRYIVTLNQCFSDVINLCATIPRQDLHSSDASSATWITDAMKNAYIQLHEAGFAHSIEVWDANSELAGGLYGVAVGNVFCGESMFHKKPNTSKLAMYALVKHMQTHGLAFIDCQMPTEHLASLGAITVSREDFISRLKDHSQTLDETGDRMPTYRQCWQKQVIAL</sequence>
<comment type="catalytic activity">
    <reaction evidence="4">
        <text>N-terminal L-lysyl-[protein] + L-leucyl-tRNA(Leu) = N-terminal L-leucyl-L-lysyl-[protein] + tRNA(Leu) + H(+)</text>
        <dbReference type="Rhea" id="RHEA:12340"/>
        <dbReference type="Rhea" id="RHEA-COMP:9613"/>
        <dbReference type="Rhea" id="RHEA-COMP:9622"/>
        <dbReference type="Rhea" id="RHEA-COMP:12670"/>
        <dbReference type="Rhea" id="RHEA-COMP:12671"/>
        <dbReference type="ChEBI" id="CHEBI:15378"/>
        <dbReference type="ChEBI" id="CHEBI:65249"/>
        <dbReference type="ChEBI" id="CHEBI:78442"/>
        <dbReference type="ChEBI" id="CHEBI:78494"/>
        <dbReference type="ChEBI" id="CHEBI:133043"/>
        <dbReference type="EC" id="2.3.2.6"/>
    </reaction>
</comment>
<accession>A0ABR8LJ46</accession>
<organism evidence="5 6">
    <name type="scientific">Salinimonas profundi</name>
    <dbReference type="NCBI Taxonomy" id="2729140"/>
    <lineage>
        <taxon>Bacteria</taxon>
        <taxon>Pseudomonadati</taxon>
        <taxon>Pseudomonadota</taxon>
        <taxon>Gammaproteobacteria</taxon>
        <taxon>Alteromonadales</taxon>
        <taxon>Alteromonadaceae</taxon>
        <taxon>Alteromonas/Salinimonas group</taxon>
        <taxon>Salinimonas</taxon>
    </lineage>
</organism>
<reference evidence="5 6" key="1">
    <citation type="submission" date="2020-04" db="EMBL/GenBank/DDBJ databases">
        <title>Salinimonas sp. HHU 13199.</title>
        <authorList>
            <person name="Cui X."/>
            <person name="Zhang D."/>
        </authorList>
    </citation>
    <scope>NUCLEOTIDE SEQUENCE [LARGE SCALE GENOMIC DNA]</scope>
    <source>
        <strain evidence="5 6">HHU 13199</strain>
    </source>
</reference>
<evidence type="ECO:0000313" key="6">
    <source>
        <dbReference type="Proteomes" id="UP000624419"/>
    </source>
</evidence>
<dbReference type="Proteomes" id="UP000624419">
    <property type="component" value="Unassembled WGS sequence"/>
</dbReference>
<comment type="catalytic activity">
    <reaction evidence="4">
        <text>L-phenylalanyl-tRNA(Phe) + an N-terminal L-alpha-aminoacyl-[protein] = an N-terminal L-phenylalanyl-L-alpha-aminoacyl-[protein] + tRNA(Phe)</text>
        <dbReference type="Rhea" id="RHEA:43632"/>
        <dbReference type="Rhea" id="RHEA-COMP:9668"/>
        <dbReference type="Rhea" id="RHEA-COMP:9699"/>
        <dbReference type="Rhea" id="RHEA-COMP:10636"/>
        <dbReference type="Rhea" id="RHEA-COMP:10637"/>
        <dbReference type="ChEBI" id="CHEBI:78442"/>
        <dbReference type="ChEBI" id="CHEBI:78531"/>
        <dbReference type="ChEBI" id="CHEBI:78597"/>
        <dbReference type="ChEBI" id="CHEBI:83561"/>
        <dbReference type="EC" id="2.3.2.6"/>
    </reaction>
</comment>
<dbReference type="Gene3D" id="3.40.630.70">
    <property type="entry name" value="Leucyl/phenylalanyl-tRNA-protein transferase, C-terminal domain"/>
    <property type="match status" value="1"/>
</dbReference>
<dbReference type="NCBIfam" id="TIGR00667">
    <property type="entry name" value="aat"/>
    <property type="match status" value="1"/>
</dbReference>
<comment type="catalytic activity">
    <reaction evidence="4">
        <text>N-terminal L-arginyl-[protein] + L-leucyl-tRNA(Leu) = N-terminal L-leucyl-L-arginyl-[protein] + tRNA(Leu) + H(+)</text>
        <dbReference type="Rhea" id="RHEA:50416"/>
        <dbReference type="Rhea" id="RHEA-COMP:9613"/>
        <dbReference type="Rhea" id="RHEA-COMP:9622"/>
        <dbReference type="Rhea" id="RHEA-COMP:12672"/>
        <dbReference type="Rhea" id="RHEA-COMP:12673"/>
        <dbReference type="ChEBI" id="CHEBI:15378"/>
        <dbReference type="ChEBI" id="CHEBI:64719"/>
        <dbReference type="ChEBI" id="CHEBI:78442"/>
        <dbReference type="ChEBI" id="CHEBI:78494"/>
        <dbReference type="ChEBI" id="CHEBI:133044"/>
        <dbReference type="EC" id="2.3.2.6"/>
    </reaction>
</comment>
<dbReference type="InterPro" id="IPR016181">
    <property type="entry name" value="Acyl_CoA_acyltransferase"/>
</dbReference>
<evidence type="ECO:0000256" key="4">
    <source>
        <dbReference type="HAMAP-Rule" id="MF_00688"/>
    </source>
</evidence>
<dbReference type="Pfam" id="PF03588">
    <property type="entry name" value="Leu_Phe_trans"/>
    <property type="match status" value="1"/>
</dbReference>
<evidence type="ECO:0000256" key="3">
    <source>
        <dbReference type="ARBA" id="ARBA00023315"/>
    </source>
</evidence>
<keyword evidence="1 4" id="KW-0963">Cytoplasm</keyword>
<evidence type="ECO:0000256" key="2">
    <source>
        <dbReference type="ARBA" id="ARBA00022679"/>
    </source>
</evidence>
<name>A0ABR8LJ46_9ALTE</name>
<dbReference type="GO" id="GO:0008914">
    <property type="term" value="F:leucyl-tRNA--protein transferase activity"/>
    <property type="evidence" value="ECO:0007669"/>
    <property type="project" value="UniProtKB-EC"/>
</dbReference>
<dbReference type="InterPro" id="IPR004616">
    <property type="entry name" value="Leu/Phe-tRNA_Trfase"/>
</dbReference>
<protein>
    <recommendedName>
        <fullName evidence="4">Leucyl/phenylalanyl-tRNA--protein transferase</fullName>
        <ecNumber evidence="4">2.3.2.6</ecNumber>
    </recommendedName>
    <alternativeName>
        <fullName evidence="4">L/F-transferase</fullName>
    </alternativeName>
    <alternativeName>
        <fullName evidence="4">Leucyltransferase</fullName>
    </alternativeName>
    <alternativeName>
        <fullName evidence="4">Phenyalanyltransferase</fullName>
    </alternativeName>
</protein>
<comment type="similarity">
    <text evidence="4">Belongs to the L/F-transferase family.</text>
</comment>
<dbReference type="PANTHER" id="PTHR30098:SF2">
    <property type="entry name" value="LEUCYL_PHENYLALANYL-TRNA--PROTEIN TRANSFERASE"/>
    <property type="match status" value="1"/>
</dbReference>
<gene>
    <name evidence="4" type="primary">aat</name>
    <name evidence="5" type="ORF">HHX48_01145</name>
</gene>
<evidence type="ECO:0000313" key="5">
    <source>
        <dbReference type="EMBL" id="MBD3584337.1"/>
    </source>
</evidence>
<comment type="subcellular location">
    <subcellularLocation>
        <location evidence="4">Cytoplasm</location>
    </subcellularLocation>
</comment>
<evidence type="ECO:0000256" key="1">
    <source>
        <dbReference type="ARBA" id="ARBA00022490"/>
    </source>
</evidence>
<keyword evidence="2 4" id="KW-0808">Transferase</keyword>
<dbReference type="SUPFAM" id="SSF55729">
    <property type="entry name" value="Acyl-CoA N-acyltransferases (Nat)"/>
    <property type="match status" value="1"/>
</dbReference>
<dbReference type="EMBL" id="JABBXD010000001">
    <property type="protein sequence ID" value="MBD3584337.1"/>
    <property type="molecule type" value="Genomic_DNA"/>
</dbReference>
<dbReference type="InterPro" id="IPR042221">
    <property type="entry name" value="Leu/Phe-tRNA_Trfase_N"/>
</dbReference>
<dbReference type="HAMAP" id="MF_00688">
    <property type="entry name" value="Leu_Phe_trans"/>
    <property type="match status" value="1"/>
</dbReference>
<proteinExistence type="inferred from homology"/>
<keyword evidence="3 4" id="KW-0012">Acyltransferase</keyword>
<dbReference type="Gene3D" id="3.30.70.3550">
    <property type="entry name" value="Leucyl/phenylalanyl-tRNA-protein transferase, N-terminal domain"/>
    <property type="match status" value="1"/>
</dbReference>
<dbReference type="EC" id="2.3.2.6" evidence="4"/>
<dbReference type="PANTHER" id="PTHR30098">
    <property type="entry name" value="LEUCYL/PHENYLALANYL-TRNA--PROTEIN TRANSFERASE"/>
    <property type="match status" value="1"/>
</dbReference>
<dbReference type="InterPro" id="IPR042203">
    <property type="entry name" value="Leu/Phe-tRNA_Trfase_C"/>
</dbReference>